<dbReference type="GO" id="GO:0005507">
    <property type="term" value="F:copper ion binding"/>
    <property type="evidence" value="ECO:0007669"/>
    <property type="project" value="TreeGrafter"/>
</dbReference>
<dbReference type="AlphaFoldDB" id="A0A4Z0BWP6"/>
<evidence type="ECO:0000256" key="6">
    <source>
        <dbReference type="ARBA" id="ARBA00022833"/>
    </source>
</evidence>
<evidence type="ECO:0000256" key="1">
    <source>
        <dbReference type="ARBA" id="ARBA00000553"/>
    </source>
</evidence>
<evidence type="ECO:0000313" key="11">
    <source>
        <dbReference type="EMBL" id="TFZ03331.1"/>
    </source>
</evidence>
<dbReference type="PANTHER" id="PTHR30616">
    <property type="entry name" value="UNCHARACTERIZED PROTEIN YFIH"/>
    <property type="match status" value="1"/>
</dbReference>
<comment type="catalytic activity">
    <reaction evidence="1">
        <text>inosine + phosphate = alpha-D-ribose 1-phosphate + hypoxanthine</text>
        <dbReference type="Rhea" id="RHEA:27646"/>
        <dbReference type="ChEBI" id="CHEBI:17368"/>
        <dbReference type="ChEBI" id="CHEBI:17596"/>
        <dbReference type="ChEBI" id="CHEBI:43474"/>
        <dbReference type="ChEBI" id="CHEBI:57720"/>
        <dbReference type="EC" id="2.4.2.1"/>
    </reaction>
    <physiologicalReaction direction="left-to-right" evidence="1">
        <dbReference type="Rhea" id="RHEA:27647"/>
    </physiologicalReaction>
</comment>
<protein>
    <recommendedName>
        <fullName evidence="10">Purine nucleoside phosphorylase</fullName>
    </recommendedName>
</protein>
<dbReference type="InterPro" id="IPR011324">
    <property type="entry name" value="Cytotoxic_necrot_fac-like_cat"/>
</dbReference>
<keyword evidence="5" id="KW-0378">Hydrolase</keyword>
<comment type="catalytic activity">
    <reaction evidence="9">
        <text>S-methyl-5'-thioadenosine + phosphate = 5-(methylsulfanyl)-alpha-D-ribose 1-phosphate + adenine</text>
        <dbReference type="Rhea" id="RHEA:11852"/>
        <dbReference type="ChEBI" id="CHEBI:16708"/>
        <dbReference type="ChEBI" id="CHEBI:17509"/>
        <dbReference type="ChEBI" id="CHEBI:43474"/>
        <dbReference type="ChEBI" id="CHEBI:58533"/>
        <dbReference type="EC" id="2.4.2.28"/>
    </reaction>
    <physiologicalReaction direction="left-to-right" evidence="9">
        <dbReference type="Rhea" id="RHEA:11853"/>
    </physiologicalReaction>
</comment>
<evidence type="ECO:0000256" key="5">
    <source>
        <dbReference type="ARBA" id="ARBA00022801"/>
    </source>
</evidence>
<dbReference type="InterPro" id="IPR038371">
    <property type="entry name" value="Cu_polyphenol_OxRdtase_sf"/>
</dbReference>
<comment type="catalytic activity">
    <reaction evidence="8">
        <text>adenosine + phosphate = alpha-D-ribose 1-phosphate + adenine</text>
        <dbReference type="Rhea" id="RHEA:27642"/>
        <dbReference type="ChEBI" id="CHEBI:16335"/>
        <dbReference type="ChEBI" id="CHEBI:16708"/>
        <dbReference type="ChEBI" id="CHEBI:43474"/>
        <dbReference type="ChEBI" id="CHEBI:57720"/>
        <dbReference type="EC" id="2.4.2.1"/>
    </reaction>
    <physiologicalReaction direction="left-to-right" evidence="8">
        <dbReference type="Rhea" id="RHEA:27643"/>
    </physiologicalReaction>
</comment>
<reference evidence="11 12" key="1">
    <citation type="submission" date="2019-03" db="EMBL/GenBank/DDBJ databases">
        <title>Ramlibacter rhizophilus CCTCC AB2015357, whole genome shotgun sequence.</title>
        <authorList>
            <person name="Zhang X."/>
            <person name="Feng G."/>
            <person name="Zhu H."/>
        </authorList>
    </citation>
    <scope>NUCLEOTIDE SEQUENCE [LARGE SCALE GENOMIC DNA]</scope>
    <source>
        <strain evidence="11 12">CCTCC AB2015357</strain>
    </source>
</reference>
<name>A0A4Z0BWP6_9BURK</name>
<dbReference type="Proteomes" id="UP000297564">
    <property type="component" value="Unassembled WGS sequence"/>
</dbReference>
<organism evidence="11 12">
    <name type="scientific">Ramlibacter rhizophilus</name>
    <dbReference type="NCBI Taxonomy" id="1781167"/>
    <lineage>
        <taxon>Bacteria</taxon>
        <taxon>Pseudomonadati</taxon>
        <taxon>Pseudomonadota</taxon>
        <taxon>Betaproteobacteria</taxon>
        <taxon>Burkholderiales</taxon>
        <taxon>Comamonadaceae</taxon>
        <taxon>Ramlibacter</taxon>
    </lineage>
</organism>
<dbReference type="EMBL" id="SMLL01000002">
    <property type="protein sequence ID" value="TFZ03331.1"/>
    <property type="molecule type" value="Genomic_DNA"/>
</dbReference>
<dbReference type="OrthoDB" id="4279at2"/>
<evidence type="ECO:0000256" key="3">
    <source>
        <dbReference type="ARBA" id="ARBA00022679"/>
    </source>
</evidence>
<evidence type="ECO:0000256" key="2">
    <source>
        <dbReference type="ARBA" id="ARBA00007353"/>
    </source>
</evidence>
<comment type="caution">
    <text evidence="11">The sequence shown here is derived from an EMBL/GenBank/DDBJ whole genome shotgun (WGS) entry which is preliminary data.</text>
</comment>
<keyword evidence="3" id="KW-0808">Transferase</keyword>
<sequence>MDLLRPDWPAPASVRAACSTRKGGVSAPPYDSLNLGDHVGDDPSAVAANRARYAAALGARPVFLRQVHGSTALRLDAGTPDGVEADACVSTTRGLACTIMVADCLPVLLCDDEGRAVAAAHAGWRGLLGAQGRGVLEAAVGALARELGQPLERAAPGLHAWLGPCIGPQAFEVGPEVREAFVAGDAGADACFTPRPAGKWLADLPGLARRRLRACGIESLHGNDGSPGWCTVTQASRFFSHRRDRVSGRFAASVWLA</sequence>
<accession>A0A4Z0BWP6</accession>
<comment type="similarity">
    <text evidence="2 10">Belongs to the purine nucleoside phosphorylase YfiH/LACC1 family.</text>
</comment>
<keyword evidence="4" id="KW-0479">Metal-binding</keyword>
<dbReference type="InterPro" id="IPR003730">
    <property type="entry name" value="Cu_polyphenol_OxRdtase"/>
</dbReference>
<dbReference type="Pfam" id="PF02578">
    <property type="entry name" value="Cu-oxidase_4"/>
    <property type="match status" value="1"/>
</dbReference>
<evidence type="ECO:0000256" key="10">
    <source>
        <dbReference type="RuleBase" id="RU361274"/>
    </source>
</evidence>
<dbReference type="PANTHER" id="PTHR30616:SF2">
    <property type="entry name" value="PURINE NUCLEOSIDE PHOSPHORYLASE LACC1"/>
    <property type="match status" value="1"/>
</dbReference>
<dbReference type="GO" id="GO:0016787">
    <property type="term" value="F:hydrolase activity"/>
    <property type="evidence" value="ECO:0007669"/>
    <property type="project" value="UniProtKB-KW"/>
</dbReference>
<dbReference type="GO" id="GO:0017061">
    <property type="term" value="F:S-methyl-5-thioadenosine phosphorylase activity"/>
    <property type="evidence" value="ECO:0007669"/>
    <property type="project" value="UniProtKB-EC"/>
</dbReference>
<evidence type="ECO:0000256" key="4">
    <source>
        <dbReference type="ARBA" id="ARBA00022723"/>
    </source>
</evidence>
<dbReference type="Gene3D" id="3.60.140.10">
    <property type="entry name" value="CNF1/YfiH-like putative cysteine hydrolases"/>
    <property type="match status" value="1"/>
</dbReference>
<evidence type="ECO:0000313" key="12">
    <source>
        <dbReference type="Proteomes" id="UP000297564"/>
    </source>
</evidence>
<keyword evidence="6" id="KW-0862">Zinc</keyword>
<comment type="catalytic activity">
    <reaction evidence="7">
        <text>adenosine + H2O + H(+) = inosine + NH4(+)</text>
        <dbReference type="Rhea" id="RHEA:24408"/>
        <dbReference type="ChEBI" id="CHEBI:15377"/>
        <dbReference type="ChEBI" id="CHEBI:15378"/>
        <dbReference type="ChEBI" id="CHEBI:16335"/>
        <dbReference type="ChEBI" id="CHEBI:17596"/>
        <dbReference type="ChEBI" id="CHEBI:28938"/>
        <dbReference type="EC" id="3.5.4.4"/>
    </reaction>
    <physiologicalReaction direction="left-to-right" evidence="7">
        <dbReference type="Rhea" id="RHEA:24409"/>
    </physiologicalReaction>
</comment>
<dbReference type="SUPFAM" id="SSF64438">
    <property type="entry name" value="CNF1/YfiH-like putative cysteine hydrolases"/>
    <property type="match status" value="1"/>
</dbReference>
<proteinExistence type="inferred from homology"/>
<evidence type="ECO:0000256" key="8">
    <source>
        <dbReference type="ARBA" id="ARBA00048968"/>
    </source>
</evidence>
<gene>
    <name evidence="11" type="primary">pgeF</name>
    <name evidence="11" type="ORF">EZ242_05460</name>
</gene>
<evidence type="ECO:0000256" key="9">
    <source>
        <dbReference type="ARBA" id="ARBA00049893"/>
    </source>
</evidence>
<dbReference type="CDD" id="cd16833">
    <property type="entry name" value="YfiH"/>
    <property type="match status" value="1"/>
</dbReference>
<dbReference type="RefSeq" id="WP_135284130.1">
    <property type="nucleotide sequence ID" value="NZ_SMLL01000002.1"/>
</dbReference>
<evidence type="ECO:0000256" key="7">
    <source>
        <dbReference type="ARBA" id="ARBA00047989"/>
    </source>
</evidence>
<dbReference type="NCBIfam" id="TIGR00726">
    <property type="entry name" value="peptidoglycan editing factor PgeF"/>
    <property type="match status" value="1"/>
</dbReference>
<keyword evidence="12" id="KW-1185">Reference proteome</keyword>